<dbReference type="RefSeq" id="WP_160484476.1">
    <property type="nucleotide sequence ID" value="NZ_WUBR01000001.1"/>
</dbReference>
<proteinExistence type="predicted"/>
<dbReference type="EMBL" id="WUBR01000001">
    <property type="protein sequence ID" value="MWV26841.1"/>
    <property type="molecule type" value="Genomic_DNA"/>
</dbReference>
<reference evidence="2 3" key="2">
    <citation type="submission" date="2020-02" db="EMBL/GenBank/DDBJ databases">
        <title>Erythrobacter dongmakensis sp. nov., isolated from a tidal mudflat.</title>
        <authorList>
            <person name="Kim I.S."/>
        </authorList>
    </citation>
    <scope>NUCLEOTIDE SEQUENCE [LARGE SCALE GENOMIC DNA]</scope>
    <source>
        <strain evidence="2 3">GH3-10</strain>
    </source>
</reference>
<accession>A0A844X8Y5</accession>
<protein>
    <submittedName>
        <fullName evidence="2">DUF4440 domain-containing protein</fullName>
    </submittedName>
</protein>
<name>A0A844X8Y5_9SPHN</name>
<dbReference type="InterPro" id="IPR032710">
    <property type="entry name" value="NTF2-like_dom_sf"/>
</dbReference>
<dbReference type="Gene3D" id="3.10.450.50">
    <property type="match status" value="1"/>
</dbReference>
<dbReference type="InterPro" id="IPR027843">
    <property type="entry name" value="DUF4440"/>
</dbReference>
<evidence type="ECO:0000313" key="2">
    <source>
        <dbReference type="EMBL" id="MWV26841.1"/>
    </source>
</evidence>
<organism evidence="2 3">
    <name type="scientific">Aurantiacibacter rhizosphaerae</name>
    <dbReference type="NCBI Taxonomy" id="2691582"/>
    <lineage>
        <taxon>Bacteria</taxon>
        <taxon>Pseudomonadati</taxon>
        <taxon>Pseudomonadota</taxon>
        <taxon>Alphaproteobacteria</taxon>
        <taxon>Sphingomonadales</taxon>
        <taxon>Erythrobacteraceae</taxon>
        <taxon>Aurantiacibacter</taxon>
    </lineage>
</organism>
<dbReference type="Proteomes" id="UP000461409">
    <property type="component" value="Unassembled WGS sequence"/>
</dbReference>
<dbReference type="Pfam" id="PF14534">
    <property type="entry name" value="DUF4440"/>
    <property type="match status" value="1"/>
</dbReference>
<reference evidence="2 3" key="1">
    <citation type="submission" date="2019-12" db="EMBL/GenBank/DDBJ databases">
        <authorList>
            <person name="Lee S.D."/>
        </authorList>
    </citation>
    <scope>NUCLEOTIDE SEQUENCE [LARGE SCALE GENOMIC DNA]</scope>
    <source>
        <strain evidence="2 3">GH3-10</strain>
    </source>
</reference>
<sequence>MIGSINKAWESLKDGGSRETLASDVSWPSLSRGEFLRVATAGALAVKIGAGSAVAHATTASAAAPVTDIDAFYDAWQERFNAGDLDGLTDLYVEDVTYLNPDEKMLAGRSDVRSDFEGLLAIKPTIVLGNRKHLVYKDIALTTNHWRLNFQNPDGVLQEMTGGGIEVIQKQADGGWRFIIDDASRSAV</sequence>
<dbReference type="AlphaFoldDB" id="A0A844X8Y5"/>
<keyword evidence="3" id="KW-1185">Reference proteome</keyword>
<evidence type="ECO:0000313" key="3">
    <source>
        <dbReference type="Proteomes" id="UP000461409"/>
    </source>
</evidence>
<gene>
    <name evidence="2" type="ORF">GRF63_02880</name>
</gene>
<evidence type="ECO:0000259" key="1">
    <source>
        <dbReference type="Pfam" id="PF14534"/>
    </source>
</evidence>
<feature type="domain" description="DUF4440" evidence="1">
    <location>
        <begin position="69"/>
        <end position="177"/>
    </location>
</feature>
<dbReference type="SUPFAM" id="SSF54427">
    <property type="entry name" value="NTF2-like"/>
    <property type="match status" value="1"/>
</dbReference>
<comment type="caution">
    <text evidence="2">The sequence shown here is derived from an EMBL/GenBank/DDBJ whole genome shotgun (WGS) entry which is preliminary data.</text>
</comment>